<evidence type="ECO:0008006" key="4">
    <source>
        <dbReference type="Google" id="ProtNLM"/>
    </source>
</evidence>
<evidence type="ECO:0000313" key="2">
    <source>
        <dbReference type="EMBL" id="REE95443.1"/>
    </source>
</evidence>
<dbReference type="NCBIfam" id="NF038076">
    <property type="entry name" value="fam_STM4015"/>
    <property type="match status" value="1"/>
</dbReference>
<dbReference type="AlphaFoldDB" id="A0A3D9SNB0"/>
<gene>
    <name evidence="2" type="ORF">DFJ69_0832</name>
</gene>
<dbReference type="OrthoDB" id="9781345at2"/>
<proteinExistence type="predicted"/>
<keyword evidence="3" id="KW-1185">Reference proteome</keyword>
<sequence>MLIHGRLNEFADLPVVDFTEGGVRRNGEALDAPPAGVAWRVRVEQTEGSFGRVFDRFLEVVDPGSVTALVIGWWEYYGGPGDRSDVTAELVAAADRLKNLRSLFVGDVVVEEREISWIPLVDIGPIVTAYPRLERLGLRSGEEPAVEGQRLRPFRGAHLRELWFESGGLPGELVRAVAASELPALERLEMWLGMENYGGDATVADLAPILSGERLPALRHLGLQDSEIQDEIAAAVAQAPIVARLETLALSMGTLSDTGAEALLAGQPLTHLRSLDLHHHYLSEAMEARVRAALPGVRVDLSEGNGHSGDDDDRWVMVSE</sequence>
<evidence type="ECO:0000313" key="3">
    <source>
        <dbReference type="Proteomes" id="UP000256661"/>
    </source>
</evidence>
<name>A0A3D9SNB0_9ACTN</name>
<comment type="caution">
    <text evidence="2">The sequence shown here is derived from an EMBL/GenBank/DDBJ whole genome shotgun (WGS) entry which is preliminary data.</text>
</comment>
<accession>A0A3D9SNB0</accession>
<organism evidence="2 3">
    <name type="scientific">Thermomonospora umbrina</name>
    <dbReference type="NCBI Taxonomy" id="111806"/>
    <lineage>
        <taxon>Bacteria</taxon>
        <taxon>Bacillati</taxon>
        <taxon>Actinomycetota</taxon>
        <taxon>Actinomycetes</taxon>
        <taxon>Streptosporangiales</taxon>
        <taxon>Thermomonosporaceae</taxon>
        <taxon>Thermomonospora</taxon>
    </lineage>
</organism>
<dbReference type="InterPro" id="IPR047722">
    <property type="entry name" value="STM4015-like"/>
</dbReference>
<dbReference type="EMBL" id="QTTT01000001">
    <property type="protein sequence ID" value="REE95443.1"/>
    <property type="molecule type" value="Genomic_DNA"/>
</dbReference>
<feature type="region of interest" description="Disordered" evidence="1">
    <location>
        <begin position="300"/>
        <end position="320"/>
    </location>
</feature>
<dbReference type="InterPro" id="IPR032675">
    <property type="entry name" value="LRR_dom_sf"/>
</dbReference>
<dbReference type="Proteomes" id="UP000256661">
    <property type="component" value="Unassembled WGS sequence"/>
</dbReference>
<protein>
    <recommendedName>
        <fullName evidence="4">Leucine rich repeat (LRR) protein</fullName>
    </recommendedName>
</protein>
<reference evidence="2 3" key="1">
    <citation type="submission" date="2018-08" db="EMBL/GenBank/DDBJ databases">
        <title>Sequencing the genomes of 1000 actinobacteria strains.</title>
        <authorList>
            <person name="Klenk H.-P."/>
        </authorList>
    </citation>
    <scope>NUCLEOTIDE SEQUENCE [LARGE SCALE GENOMIC DNA]</scope>
    <source>
        <strain evidence="2 3">DSM 43927</strain>
    </source>
</reference>
<dbReference type="SUPFAM" id="SSF52047">
    <property type="entry name" value="RNI-like"/>
    <property type="match status" value="1"/>
</dbReference>
<dbReference type="RefSeq" id="WP_116021241.1">
    <property type="nucleotide sequence ID" value="NZ_QTTT01000001.1"/>
</dbReference>
<evidence type="ECO:0000256" key="1">
    <source>
        <dbReference type="SAM" id="MobiDB-lite"/>
    </source>
</evidence>
<dbReference type="Gene3D" id="3.80.10.10">
    <property type="entry name" value="Ribonuclease Inhibitor"/>
    <property type="match status" value="1"/>
</dbReference>